<organism evidence="2 3">
    <name type="scientific">Methanolobus mangrovi</name>
    <dbReference type="NCBI Taxonomy" id="3072977"/>
    <lineage>
        <taxon>Archaea</taxon>
        <taxon>Methanobacteriati</taxon>
        <taxon>Methanobacteriota</taxon>
        <taxon>Stenosarchaea group</taxon>
        <taxon>Methanomicrobia</taxon>
        <taxon>Methanosarcinales</taxon>
        <taxon>Methanosarcinaceae</taxon>
        <taxon>Methanolobus</taxon>
    </lineage>
</organism>
<dbReference type="PANTHER" id="PTHR33993:SF2">
    <property type="entry name" value="VOC DOMAIN-CONTAINING PROTEIN"/>
    <property type="match status" value="1"/>
</dbReference>
<gene>
    <name evidence="2" type="ORF">RE476_03420</name>
</gene>
<dbReference type="PROSITE" id="PS51819">
    <property type="entry name" value="VOC"/>
    <property type="match status" value="1"/>
</dbReference>
<dbReference type="RefSeq" id="WP_309309001.1">
    <property type="nucleotide sequence ID" value="NZ_CP133594.1"/>
</dbReference>
<proteinExistence type="predicted"/>
<evidence type="ECO:0000259" key="1">
    <source>
        <dbReference type="PROSITE" id="PS51819"/>
    </source>
</evidence>
<dbReference type="CDD" id="cd07247">
    <property type="entry name" value="SgaA_N_like"/>
    <property type="match status" value="1"/>
</dbReference>
<feature type="domain" description="VOC" evidence="1">
    <location>
        <begin position="3"/>
        <end position="117"/>
    </location>
</feature>
<dbReference type="Proteomes" id="UP001183006">
    <property type="component" value="Chromosome"/>
</dbReference>
<dbReference type="Gene3D" id="3.10.180.10">
    <property type="entry name" value="2,3-Dihydroxybiphenyl 1,2-Dioxygenase, domain 1"/>
    <property type="match status" value="1"/>
</dbReference>
<evidence type="ECO:0000313" key="2">
    <source>
        <dbReference type="EMBL" id="WMW22887.1"/>
    </source>
</evidence>
<dbReference type="InterPro" id="IPR004360">
    <property type="entry name" value="Glyas_Fos-R_dOase_dom"/>
</dbReference>
<dbReference type="InterPro" id="IPR029068">
    <property type="entry name" value="Glyas_Bleomycin-R_OHBP_Dase"/>
</dbReference>
<dbReference type="SUPFAM" id="SSF54593">
    <property type="entry name" value="Glyoxalase/Bleomycin resistance protein/Dihydroxybiphenyl dioxygenase"/>
    <property type="match status" value="1"/>
</dbReference>
<accession>A0AA51UGK5</accession>
<dbReference type="KEGG" id="mmav:RE476_03420"/>
<name>A0AA51UGK5_9EURY</name>
<dbReference type="InterPro" id="IPR052164">
    <property type="entry name" value="Anthracycline_SecMetBiosynth"/>
</dbReference>
<dbReference type="PANTHER" id="PTHR33993">
    <property type="entry name" value="GLYOXALASE-RELATED"/>
    <property type="match status" value="1"/>
</dbReference>
<protein>
    <submittedName>
        <fullName evidence="2">VOC family protein</fullName>
    </submittedName>
</protein>
<dbReference type="AlphaFoldDB" id="A0AA51UGK5"/>
<evidence type="ECO:0000313" key="3">
    <source>
        <dbReference type="Proteomes" id="UP001183006"/>
    </source>
</evidence>
<dbReference type="InterPro" id="IPR037523">
    <property type="entry name" value="VOC_core"/>
</dbReference>
<dbReference type="GeneID" id="84229159"/>
<sequence>MATFIHIDVPTDDLERAKKFYFDLFDWEFEKPFPEMDYYLYKTTGLNGEEGIRGGMGLRGEPEQRITSYIGVPSIEEYTDKIEKAGGKVLNQMPVPGWGYLAICLDTEGNMFGIWEDNSEAV</sequence>
<dbReference type="EMBL" id="CP133594">
    <property type="protein sequence ID" value="WMW22887.1"/>
    <property type="molecule type" value="Genomic_DNA"/>
</dbReference>
<dbReference type="Pfam" id="PF00903">
    <property type="entry name" value="Glyoxalase"/>
    <property type="match status" value="1"/>
</dbReference>
<keyword evidence="3" id="KW-1185">Reference proteome</keyword>
<reference evidence="2" key="1">
    <citation type="submission" date="2023-08" db="EMBL/GenBank/DDBJ databases">
        <title>Methanolobus mangrovi sp. nov. and Methanolobus sediminis sp. nov, two novel methylotrophic methanogens isolated from mangrove sediments in China.</title>
        <authorList>
            <person name="Zhou J."/>
        </authorList>
    </citation>
    <scope>NUCLEOTIDE SEQUENCE</scope>
    <source>
        <strain evidence="2">FTZ2</strain>
    </source>
</reference>